<dbReference type="AlphaFoldDB" id="A0A0F8Z926"/>
<proteinExistence type="predicted"/>
<accession>A0A0F8Z926</accession>
<comment type="caution">
    <text evidence="1">The sequence shown here is derived from an EMBL/GenBank/DDBJ whole genome shotgun (WGS) entry which is preliminary data.</text>
</comment>
<sequence length="46" mass="5491">HELRQGEEHLYWQNLDVFLYDLSANTEVELTPSKELRKSSDAMQRL</sequence>
<name>A0A0F8Z926_9ZZZZ</name>
<protein>
    <submittedName>
        <fullName evidence="1">Uncharacterized protein</fullName>
    </submittedName>
</protein>
<evidence type="ECO:0000313" key="1">
    <source>
        <dbReference type="EMBL" id="KKK62919.1"/>
    </source>
</evidence>
<dbReference type="EMBL" id="LAZR01061759">
    <property type="protein sequence ID" value="KKK62919.1"/>
    <property type="molecule type" value="Genomic_DNA"/>
</dbReference>
<feature type="non-terminal residue" evidence="1">
    <location>
        <position position="1"/>
    </location>
</feature>
<reference evidence="1" key="1">
    <citation type="journal article" date="2015" name="Nature">
        <title>Complex archaea that bridge the gap between prokaryotes and eukaryotes.</title>
        <authorList>
            <person name="Spang A."/>
            <person name="Saw J.H."/>
            <person name="Jorgensen S.L."/>
            <person name="Zaremba-Niedzwiedzka K."/>
            <person name="Martijn J."/>
            <person name="Lind A.E."/>
            <person name="van Eijk R."/>
            <person name="Schleper C."/>
            <person name="Guy L."/>
            <person name="Ettema T.J."/>
        </authorList>
    </citation>
    <scope>NUCLEOTIDE SEQUENCE</scope>
</reference>
<organism evidence="1">
    <name type="scientific">marine sediment metagenome</name>
    <dbReference type="NCBI Taxonomy" id="412755"/>
    <lineage>
        <taxon>unclassified sequences</taxon>
        <taxon>metagenomes</taxon>
        <taxon>ecological metagenomes</taxon>
    </lineage>
</organism>
<gene>
    <name evidence="1" type="ORF">LCGC14_2999490</name>
</gene>